<feature type="transmembrane region" description="Helical" evidence="8">
    <location>
        <begin position="276"/>
        <end position="295"/>
    </location>
</feature>
<feature type="transmembrane region" description="Helical" evidence="8">
    <location>
        <begin position="35"/>
        <end position="54"/>
    </location>
</feature>
<dbReference type="GO" id="GO:0050909">
    <property type="term" value="P:sensory perception of taste"/>
    <property type="evidence" value="ECO:0007669"/>
    <property type="project" value="InterPro"/>
</dbReference>
<keyword evidence="3 8" id="KW-0812">Transmembrane</keyword>
<dbReference type="InterPro" id="IPR013604">
    <property type="entry name" value="7TM_chemorcpt"/>
</dbReference>
<comment type="caution">
    <text evidence="9">The sequence shown here is derived from an EMBL/GenBank/DDBJ whole genome shotgun (WGS) entry which is preliminary data.</text>
</comment>
<dbReference type="Proteomes" id="UP000786811">
    <property type="component" value="Unassembled WGS sequence"/>
</dbReference>
<evidence type="ECO:0000256" key="5">
    <source>
        <dbReference type="ARBA" id="ARBA00023136"/>
    </source>
</evidence>
<organism evidence="9 10">
    <name type="scientific">Cotesia congregata</name>
    <name type="common">Parasitoid wasp</name>
    <name type="synonym">Apanteles congregatus</name>
    <dbReference type="NCBI Taxonomy" id="51543"/>
    <lineage>
        <taxon>Eukaryota</taxon>
        <taxon>Metazoa</taxon>
        <taxon>Ecdysozoa</taxon>
        <taxon>Arthropoda</taxon>
        <taxon>Hexapoda</taxon>
        <taxon>Insecta</taxon>
        <taxon>Pterygota</taxon>
        <taxon>Neoptera</taxon>
        <taxon>Endopterygota</taxon>
        <taxon>Hymenoptera</taxon>
        <taxon>Apocrita</taxon>
        <taxon>Ichneumonoidea</taxon>
        <taxon>Braconidae</taxon>
        <taxon>Microgastrinae</taxon>
        <taxon>Cotesia</taxon>
    </lineage>
</organism>
<sequence>MFLKIVYFFFKLIGLAPFAVKEYQSSIRVHYSKNGNLYNCLLIIFGLYLSFLTYKKYLNSEFPIRSDLSQEFLLVKALLGLISLISFWTAICLKQESAVRIFYKLIEVDKLTSEELKQVTYNSTKKLLTIYCSINLFLWISIMIIDMLAFNSLFNSTWLITSLPRFIESCWFIIQYGLIANLLKKRFSYLNSSFETFANNIAPFNEVKMINEFLQLTNLYSLLYEIVQEISEFYSFPIFLITTYFCGSIVYTSYYLLQPFVYYTEEYTFLLTCNSIQYLCMELFPIVILTINITALTNEVPIDILNIIKFFLGNYNLVIKRFSITLLTRNNQFTAYNFFPINCTLLHTIISTTATYLVILFQFQHDSKEDD</sequence>
<evidence type="ECO:0000256" key="1">
    <source>
        <dbReference type="ARBA" id="ARBA00004651"/>
    </source>
</evidence>
<dbReference type="OrthoDB" id="6366728at2759"/>
<evidence type="ECO:0000256" key="4">
    <source>
        <dbReference type="ARBA" id="ARBA00022989"/>
    </source>
</evidence>
<keyword evidence="10" id="KW-1185">Reference proteome</keyword>
<accession>A0A8J2EBH2</accession>
<dbReference type="Pfam" id="PF08395">
    <property type="entry name" value="7tm_7"/>
    <property type="match status" value="1"/>
</dbReference>
<protein>
    <recommendedName>
        <fullName evidence="8">Gustatory receptor</fullName>
    </recommendedName>
</protein>
<keyword evidence="4 8" id="KW-1133">Transmembrane helix</keyword>
<keyword evidence="2 8" id="KW-1003">Cell membrane</keyword>
<feature type="transmembrane region" description="Helical" evidence="8">
    <location>
        <begin position="233"/>
        <end position="256"/>
    </location>
</feature>
<feature type="transmembrane region" description="Helical" evidence="8">
    <location>
        <begin position="74"/>
        <end position="93"/>
    </location>
</feature>
<keyword evidence="7 8" id="KW-0807">Transducer</keyword>
<dbReference type="PANTHER" id="PTHR21143">
    <property type="entry name" value="INVERTEBRATE GUSTATORY RECEPTOR"/>
    <property type="match status" value="1"/>
</dbReference>
<comment type="subcellular location">
    <subcellularLocation>
        <location evidence="1 8">Cell membrane</location>
        <topology evidence="1 8">Multi-pass membrane protein</topology>
    </subcellularLocation>
</comment>
<dbReference type="GO" id="GO:0007635">
    <property type="term" value="P:chemosensory behavior"/>
    <property type="evidence" value="ECO:0007669"/>
    <property type="project" value="TreeGrafter"/>
</dbReference>
<evidence type="ECO:0000256" key="7">
    <source>
        <dbReference type="ARBA" id="ARBA00023224"/>
    </source>
</evidence>
<evidence type="ECO:0000313" key="10">
    <source>
        <dbReference type="Proteomes" id="UP000786811"/>
    </source>
</evidence>
<dbReference type="EMBL" id="CAJNRD030001116">
    <property type="protein sequence ID" value="CAG5075852.1"/>
    <property type="molecule type" value="Genomic_DNA"/>
</dbReference>
<keyword evidence="5 8" id="KW-0472">Membrane</keyword>
<dbReference type="GO" id="GO:0005886">
    <property type="term" value="C:plasma membrane"/>
    <property type="evidence" value="ECO:0007669"/>
    <property type="project" value="UniProtKB-SubCell"/>
</dbReference>
<comment type="function">
    <text evidence="8">Gustatory receptor which mediates acceptance or avoidance behavior, depending on its substrates.</text>
</comment>
<name>A0A8J2EBH2_COTCN</name>
<evidence type="ECO:0000256" key="6">
    <source>
        <dbReference type="ARBA" id="ARBA00023170"/>
    </source>
</evidence>
<feature type="non-terminal residue" evidence="9">
    <location>
        <position position="1"/>
    </location>
</feature>
<dbReference type="PANTHER" id="PTHR21143:SF133">
    <property type="entry name" value="GUSTATORY AND PHEROMONE RECEPTOR 32A-RELATED"/>
    <property type="match status" value="1"/>
</dbReference>
<dbReference type="AlphaFoldDB" id="A0A8J2EBH2"/>
<proteinExistence type="inferred from homology"/>
<dbReference type="GO" id="GO:0008049">
    <property type="term" value="P:male courtship behavior"/>
    <property type="evidence" value="ECO:0007669"/>
    <property type="project" value="TreeGrafter"/>
</dbReference>
<evidence type="ECO:0000256" key="3">
    <source>
        <dbReference type="ARBA" id="ARBA00022692"/>
    </source>
</evidence>
<feature type="transmembrane region" description="Helical" evidence="8">
    <location>
        <begin position="127"/>
        <end position="154"/>
    </location>
</feature>
<feature type="transmembrane region" description="Helical" evidence="8">
    <location>
        <begin position="166"/>
        <end position="183"/>
    </location>
</feature>
<reference evidence="9" key="1">
    <citation type="submission" date="2021-04" db="EMBL/GenBank/DDBJ databases">
        <authorList>
            <person name="Chebbi M.A.C M."/>
        </authorList>
    </citation>
    <scope>NUCLEOTIDE SEQUENCE</scope>
</reference>
<dbReference type="GO" id="GO:0007165">
    <property type="term" value="P:signal transduction"/>
    <property type="evidence" value="ECO:0007669"/>
    <property type="project" value="UniProtKB-KW"/>
</dbReference>
<dbReference type="GO" id="GO:0043025">
    <property type="term" value="C:neuronal cell body"/>
    <property type="evidence" value="ECO:0007669"/>
    <property type="project" value="TreeGrafter"/>
</dbReference>
<dbReference type="GO" id="GO:0030425">
    <property type="term" value="C:dendrite"/>
    <property type="evidence" value="ECO:0007669"/>
    <property type="project" value="TreeGrafter"/>
</dbReference>
<feature type="transmembrane region" description="Helical" evidence="8">
    <location>
        <begin position="339"/>
        <end position="361"/>
    </location>
</feature>
<comment type="similarity">
    <text evidence="8">Belongs to the insect chemoreceptor superfamily. Gustatory receptor (GR) family.</text>
</comment>
<evidence type="ECO:0000256" key="2">
    <source>
        <dbReference type="ARBA" id="ARBA00022475"/>
    </source>
</evidence>
<keyword evidence="6 8" id="KW-0675">Receptor</keyword>
<dbReference type="GO" id="GO:0030424">
    <property type="term" value="C:axon"/>
    <property type="evidence" value="ECO:0007669"/>
    <property type="project" value="TreeGrafter"/>
</dbReference>
<gene>
    <name evidence="9" type="ORF">HICCMSTLAB_LOCUS1894</name>
</gene>
<evidence type="ECO:0000256" key="8">
    <source>
        <dbReference type="RuleBase" id="RU363108"/>
    </source>
</evidence>
<evidence type="ECO:0000313" key="9">
    <source>
        <dbReference type="EMBL" id="CAG5075852.1"/>
    </source>
</evidence>